<dbReference type="Pfam" id="PF13692">
    <property type="entry name" value="Glyco_trans_1_4"/>
    <property type="match status" value="1"/>
</dbReference>
<accession>A0A8J7SDL8</accession>
<dbReference type="RefSeq" id="WP_200609416.1">
    <property type="nucleotide sequence ID" value="NZ_JAEHHL010000004.1"/>
</dbReference>
<gene>
    <name evidence="2" type="ORF">H0I76_08930</name>
</gene>
<organism evidence="2 3">
    <name type="scientific">Thermohalobaculum xanthum</name>
    <dbReference type="NCBI Taxonomy" id="2753746"/>
    <lineage>
        <taxon>Bacteria</taxon>
        <taxon>Pseudomonadati</taxon>
        <taxon>Pseudomonadota</taxon>
        <taxon>Alphaproteobacteria</taxon>
        <taxon>Rhodobacterales</taxon>
        <taxon>Paracoccaceae</taxon>
        <taxon>Thermohalobaculum</taxon>
    </lineage>
</organism>
<name>A0A8J7SDL8_9RHOB</name>
<comment type="caution">
    <text evidence="2">The sequence shown here is derived from an EMBL/GenBank/DDBJ whole genome shotgun (WGS) entry which is preliminary data.</text>
</comment>
<evidence type="ECO:0000313" key="2">
    <source>
        <dbReference type="EMBL" id="MBK0399313.1"/>
    </source>
</evidence>
<evidence type="ECO:0000256" key="1">
    <source>
        <dbReference type="SAM" id="MobiDB-lite"/>
    </source>
</evidence>
<dbReference type="EMBL" id="JAEHHL010000004">
    <property type="protein sequence ID" value="MBK0399313.1"/>
    <property type="molecule type" value="Genomic_DNA"/>
</dbReference>
<reference evidence="2" key="1">
    <citation type="submission" date="2020-12" db="EMBL/GenBank/DDBJ databases">
        <title>Bacterial taxonomy.</title>
        <authorList>
            <person name="Pan X."/>
        </authorList>
    </citation>
    <scope>NUCLEOTIDE SEQUENCE</scope>
    <source>
        <strain evidence="2">M0105</strain>
    </source>
</reference>
<dbReference type="PANTHER" id="PTHR45947">
    <property type="entry name" value="SULFOQUINOVOSYL TRANSFERASE SQD2"/>
    <property type="match status" value="1"/>
</dbReference>
<dbReference type="InterPro" id="IPR050194">
    <property type="entry name" value="Glycosyltransferase_grp1"/>
</dbReference>
<dbReference type="Gene3D" id="3.40.50.2000">
    <property type="entry name" value="Glycogen Phosphorylase B"/>
    <property type="match status" value="2"/>
</dbReference>
<dbReference type="GO" id="GO:0016757">
    <property type="term" value="F:glycosyltransferase activity"/>
    <property type="evidence" value="ECO:0007669"/>
    <property type="project" value="TreeGrafter"/>
</dbReference>
<dbReference type="CDD" id="cd03801">
    <property type="entry name" value="GT4_PimA-like"/>
    <property type="match status" value="1"/>
</dbReference>
<feature type="region of interest" description="Disordered" evidence="1">
    <location>
        <begin position="1"/>
        <end position="27"/>
    </location>
</feature>
<protein>
    <submittedName>
        <fullName evidence="2">Glycosyltransferase family 4 protein</fullName>
    </submittedName>
</protein>
<dbReference type="Proteomes" id="UP000655420">
    <property type="component" value="Unassembled WGS sequence"/>
</dbReference>
<sequence length="373" mass="39839">MSAQQQRPRLAFHAPMKPPDHPTPSGDRQIARLTMRALTEAGFEVTLSSRLRSLDMTGDAAVQNSLQREADAEVERILATPGPRPQLWFTYHCYWKAPDLVGPAVARGLGIPYVISEPSLSPRRHEGPWARFAEAAAAAIRQADCLLWTTQRDRPALEAAGLTRRMIELPAFIDTGAAPLPRAAGTPLRLLAVAMMREGDKLESYCRLGAALAALDAITPAWRLDVIGDGPARGEVAALLAPFAERVTLLGIRDDPVEIRAAMEGADLLVWPGVAEGVGLVWLEAQAAGLPPIAEDGPAARAVIAPEMQPLPPPGDAAAFAKAIHRASARRAARSEAVRRHAEARHSLDAAATRLRAALMPLIAPSTPDPKGG</sequence>
<dbReference type="PANTHER" id="PTHR45947:SF3">
    <property type="entry name" value="SULFOQUINOVOSYL TRANSFERASE SQD2"/>
    <property type="match status" value="1"/>
</dbReference>
<evidence type="ECO:0000313" key="3">
    <source>
        <dbReference type="Proteomes" id="UP000655420"/>
    </source>
</evidence>
<proteinExistence type="predicted"/>
<keyword evidence="3" id="KW-1185">Reference proteome</keyword>
<dbReference type="SUPFAM" id="SSF53756">
    <property type="entry name" value="UDP-Glycosyltransferase/glycogen phosphorylase"/>
    <property type="match status" value="1"/>
</dbReference>
<dbReference type="AlphaFoldDB" id="A0A8J7SDL8"/>